<evidence type="ECO:0000313" key="2">
    <source>
        <dbReference type="Proteomes" id="UP000832041"/>
    </source>
</evidence>
<dbReference type="Proteomes" id="UP000832041">
    <property type="component" value="Chromosome"/>
</dbReference>
<sequence length="209" mass="23052">MMHCVVSATADPAEIHPGLVAHQQDMIARCPYLGPSVQRGLTLWSAYQAAPGEQADLFAMLLGHAEELRVARRSTGILACRNIAVLGPKDQEEARRLLQWPAWLARNLYAPVRLMVGRFWTGVELTDSRGRAMLPPPVAFFSLRTAIPSRDGLFLAEKVPQVMEVLAQAPPDDGRDVLRSVLGHEVADPAAVYHHLKARFPVPDTPRAR</sequence>
<name>A0ABY4KYR8_THEAE</name>
<keyword evidence="2" id="KW-1185">Reference proteome</keyword>
<dbReference type="EMBL" id="CP051627">
    <property type="protein sequence ID" value="UPT20215.1"/>
    <property type="molecule type" value="Genomic_DNA"/>
</dbReference>
<gene>
    <name evidence="1" type="ORF">FOF52_03905</name>
</gene>
<organism evidence="1 2">
    <name type="scientific">Thermobifida alba</name>
    <name type="common">Thermomonospora alba</name>
    <dbReference type="NCBI Taxonomy" id="53522"/>
    <lineage>
        <taxon>Bacteria</taxon>
        <taxon>Bacillati</taxon>
        <taxon>Actinomycetota</taxon>
        <taxon>Actinomycetes</taxon>
        <taxon>Streptosporangiales</taxon>
        <taxon>Nocardiopsidaceae</taxon>
        <taxon>Thermobifida</taxon>
    </lineage>
</organism>
<evidence type="ECO:0000313" key="1">
    <source>
        <dbReference type="EMBL" id="UPT20215.1"/>
    </source>
</evidence>
<accession>A0ABY4KYR8</accession>
<proteinExistence type="predicted"/>
<reference evidence="1 2" key="1">
    <citation type="submission" date="2020-04" db="EMBL/GenBank/DDBJ databases">
        <title>Thermobifida alba genome sequencing and assembly.</title>
        <authorList>
            <person name="Luzics S."/>
            <person name="Horvath B."/>
            <person name="Nagy I."/>
            <person name="Toth A."/>
            <person name="Nagy I."/>
            <person name="Kukolya J."/>
        </authorList>
    </citation>
    <scope>NUCLEOTIDE SEQUENCE [LARGE SCALE GENOMIC DNA]</scope>
    <source>
        <strain evidence="1 2">DSM 43795</strain>
    </source>
</reference>
<protein>
    <submittedName>
        <fullName evidence="1">Uncharacterized protein</fullName>
    </submittedName>
</protein>